<dbReference type="Proteomes" id="UP000002059">
    <property type="component" value="Partially assembled WGS sequence"/>
</dbReference>
<name>C1GUV0_PARBA</name>
<dbReference type="GeneID" id="9098965"/>
<dbReference type="KEGG" id="pbl:PAAG_02423"/>
<proteinExistence type="predicted"/>
<dbReference type="VEuPathDB" id="FungiDB:PAAG_02423"/>
<dbReference type="HOGENOM" id="CLU_1713854_0_0_1"/>
<sequence length="153" mass="17061">MPINVTNGIKSSSSSSARQLLVWVICAGALEGKWRRGGVALLTMCGEGFQTITRCQGYDDPSVNVNLHPLNSETRQSPPFNREPLLDPGSRCETVRFNWVLKLLSLLTWNSSCIRPVKHLVLLPGLFEAFFEPVGCSEIRDFDAIDVQEDIRI</sequence>
<dbReference type="RefSeq" id="XP_002795717.1">
    <property type="nucleotide sequence ID" value="XM_002795671.1"/>
</dbReference>
<dbReference type="EMBL" id="KN293996">
    <property type="protein sequence ID" value="EEH40368.1"/>
    <property type="molecule type" value="Genomic_DNA"/>
</dbReference>
<keyword evidence="2" id="KW-1185">Reference proteome</keyword>
<evidence type="ECO:0000313" key="1">
    <source>
        <dbReference type="EMBL" id="EEH40368.1"/>
    </source>
</evidence>
<evidence type="ECO:0000313" key="2">
    <source>
        <dbReference type="Proteomes" id="UP000002059"/>
    </source>
</evidence>
<reference evidence="1 2" key="1">
    <citation type="journal article" date="2011" name="PLoS Genet.">
        <title>Comparative genomic analysis of human fungal pathogens causing paracoccidioidomycosis.</title>
        <authorList>
            <person name="Desjardins C.A."/>
            <person name="Champion M.D."/>
            <person name="Holder J.W."/>
            <person name="Muszewska A."/>
            <person name="Goldberg J."/>
            <person name="Bailao A.M."/>
            <person name="Brigido M.M."/>
            <person name="Ferreira M.E."/>
            <person name="Garcia A.M."/>
            <person name="Grynberg M."/>
            <person name="Gujja S."/>
            <person name="Heiman D.I."/>
            <person name="Henn M.R."/>
            <person name="Kodira C.D."/>
            <person name="Leon-Narvaez H."/>
            <person name="Longo L.V."/>
            <person name="Ma L.J."/>
            <person name="Malavazi I."/>
            <person name="Matsuo A.L."/>
            <person name="Morais F.V."/>
            <person name="Pereira M."/>
            <person name="Rodriguez-Brito S."/>
            <person name="Sakthikumar S."/>
            <person name="Salem-Izacc S.M."/>
            <person name="Sykes S.M."/>
            <person name="Teixeira M.M."/>
            <person name="Vallejo M.C."/>
            <person name="Walter M.E."/>
            <person name="Yandava C."/>
            <person name="Young S."/>
            <person name="Zeng Q."/>
            <person name="Zucker J."/>
            <person name="Felipe M.S."/>
            <person name="Goldman G.H."/>
            <person name="Haas B.J."/>
            <person name="McEwen J.G."/>
            <person name="Nino-Vega G."/>
            <person name="Puccia R."/>
            <person name="San-Blas G."/>
            <person name="Soares C.M."/>
            <person name="Birren B.W."/>
            <person name="Cuomo C.A."/>
        </authorList>
    </citation>
    <scope>NUCLEOTIDE SEQUENCE [LARGE SCALE GENOMIC DNA]</scope>
    <source>
        <strain evidence="2">ATCC MYA-826 / Pb01</strain>
    </source>
</reference>
<gene>
    <name evidence="1" type="ORF">PAAG_02423</name>
</gene>
<organism evidence="1 2">
    <name type="scientific">Paracoccidioides lutzii (strain ATCC MYA-826 / Pb01)</name>
    <name type="common">Paracoccidioides brasiliensis</name>
    <dbReference type="NCBI Taxonomy" id="502779"/>
    <lineage>
        <taxon>Eukaryota</taxon>
        <taxon>Fungi</taxon>
        <taxon>Dikarya</taxon>
        <taxon>Ascomycota</taxon>
        <taxon>Pezizomycotina</taxon>
        <taxon>Eurotiomycetes</taxon>
        <taxon>Eurotiomycetidae</taxon>
        <taxon>Onygenales</taxon>
        <taxon>Ajellomycetaceae</taxon>
        <taxon>Paracoccidioides</taxon>
    </lineage>
</organism>
<accession>C1GUV0</accession>
<protein>
    <submittedName>
        <fullName evidence="1">Uncharacterized protein</fullName>
    </submittedName>
</protein>
<dbReference type="AlphaFoldDB" id="C1GUV0"/>